<dbReference type="GO" id="GO:0004828">
    <property type="term" value="F:serine-tRNA ligase activity"/>
    <property type="evidence" value="ECO:0007669"/>
    <property type="project" value="UniProtKB-EC"/>
</dbReference>
<keyword evidence="3" id="KW-0963">Cytoplasm</keyword>
<comment type="catalytic activity">
    <reaction evidence="7">
        <text>tRNA(Ser) + L-serine + ATP = L-seryl-tRNA(Ser) + AMP + diphosphate + H(+)</text>
        <dbReference type="Rhea" id="RHEA:12292"/>
        <dbReference type="Rhea" id="RHEA-COMP:9669"/>
        <dbReference type="Rhea" id="RHEA-COMP:9703"/>
        <dbReference type="ChEBI" id="CHEBI:15378"/>
        <dbReference type="ChEBI" id="CHEBI:30616"/>
        <dbReference type="ChEBI" id="CHEBI:33019"/>
        <dbReference type="ChEBI" id="CHEBI:33384"/>
        <dbReference type="ChEBI" id="CHEBI:78442"/>
        <dbReference type="ChEBI" id="CHEBI:78533"/>
        <dbReference type="ChEBI" id="CHEBI:456215"/>
        <dbReference type="EC" id="6.1.1.11"/>
    </reaction>
</comment>
<comment type="pathway">
    <text evidence="1">Aminoacyl-tRNA biosynthesis; selenocysteinyl-tRNA(Sec) biosynthesis; L-seryl-tRNA(Sec) from L-serine and tRNA(Sec): step 1/1.</text>
</comment>
<name>A0AAU1IBS8_9ACTN</name>
<evidence type="ECO:0000256" key="4">
    <source>
        <dbReference type="ARBA" id="ARBA00022917"/>
    </source>
</evidence>
<accession>A0AAU1IBS8</accession>
<dbReference type="GO" id="GO:0006412">
    <property type="term" value="P:translation"/>
    <property type="evidence" value="ECO:0007669"/>
    <property type="project" value="UniProtKB-KW"/>
</dbReference>
<evidence type="ECO:0000256" key="2">
    <source>
        <dbReference type="ARBA" id="ARBA00010728"/>
    </source>
</evidence>
<comment type="catalytic activity">
    <reaction evidence="6">
        <text>tRNA(Sec) + L-serine + ATP = L-seryl-tRNA(Sec) + AMP + diphosphate + H(+)</text>
        <dbReference type="Rhea" id="RHEA:42580"/>
        <dbReference type="Rhea" id="RHEA-COMP:9742"/>
        <dbReference type="Rhea" id="RHEA-COMP:10128"/>
        <dbReference type="ChEBI" id="CHEBI:15378"/>
        <dbReference type="ChEBI" id="CHEBI:30616"/>
        <dbReference type="ChEBI" id="CHEBI:33019"/>
        <dbReference type="ChEBI" id="CHEBI:33384"/>
        <dbReference type="ChEBI" id="CHEBI:78442"/>
        <dbReference type="ChEBI" id="CHEBI:78533"/>
        <dbReference type="ChEBI" id="CHEBI:456215"/>
        <dbReference type="EC" id="6.1.1.11"/>
    </reaction>
</comment>
<dbReference type="PANTHER" id="PTHR43697">
    <property type="entry name" value="SERYL-TRNA SYNTHETASE"/>
    <property type="match status" value="1"/>
</dbReference>
<dbReference type="PANTHER" id="PTHR43697:SF1">
    <property type="entry name" value="SERINE--TRNA LIGASE"/>
    <property type="match status" value="1"/>
</dbReference>
<dbReference type="AlphaFoldDB" id="A0AAU1IBS8"/>
<evidence type="ECO:0000313" key="8">
    <source>
        <dbReference type="EMBL" id="WTP92455.1"/>
    </source>
</evidence>
<reference evidence="8" key="1">
    <citation type="submission" date="2022-10" db="EMBL/GenBank/DDBJ databases">
        <title>The complete genomes of actinobacterial strains from the NBC collection.</title>
        <authorList>
            <person name="Joergensen T.S."/>
            <person name="Alvarez Arevalo M."/>
            <person name="Sterndorff E.B."/>
            <person name="Faurdal D."/>
            <person name="Vuksanovic O."/>
            <person name="Mourched A.-S."/>
            <person name="Charusanti P."/>
            <person name="Shaw S."/>
            <person name="Blin K."/>
            <person name="Weber T."/>
        </authorList>
    </citation>
    <scope>NUCLEOTIDE SEQUENCE</scope>
    <source>
        <strain evidence="8">NBC 00180</strain>
    </source>
</reference>
<dbReference type="EMBL" id="CP108140">
    <property type="protein sequence ID" value="WTP92455.1"/>
    <property type="molecule type" value="Genomic_DNA"/>
</dbReference>
<protein>
    <recommendedName>
        <fullName evidence="5">Seryl-tRNA(Ser/Sec) synthetase</fullName>
    </recommendedName>
</protein>
<proteinExistence type="inferred from homology"/>
<dbReference type="InterPro" id="IPR045864">
    <property type="entry name" value="aa-tRNA-synth_II/BPL/LPL"/>
</dbReference>
<sequence>MRSHAPDAVWPALRADGGKATAGPSAYTEVSSVSNARAYQARRGGIRYRPAGGGKAAYVHTLNASGLATSRLLPAILEQHQRADGTVLVPEVLRRWGLPELLRPA</sequence>
<organism evidence="8">
    <name type="scientific">Streptomyces sp. NBC_00180</name>
    <dbReference type="NCBI Taxonomy" id="2903632"/>
    <lineage>
        <taxon>Bacteria</taxon>
        <taxon>Bacillati</taxon>
        <taxon>Actinomycetota</taxon>
        <taxon>Actinomycetes</taxon>
        <taxon>Kitasatosporales</taxon>
        <taxon>Streptomycetaceae</taxon>
        <taxon>Streptomyces</taxon>
    </lineage>
</organism>
<comment type="similarity">
    <text evidence="2">Belongs to the class-II aminoacyl-tRNA synthetase family. Type-1 seryl-tRNA synthetase subfamily.</text>
</comment>
<dbReference type="SUPFAM" id="SSF55681">
    <property type="entry name" value="Class II aaRS and biotin synthetases"/>
    <property type="match status" value="1"/>
</dbReference>
<evidence type="ECO:0000256" key="1">
    <source>
        <dbReference type="ARBA" id="ARBA00005045"/>
    </source>
</evidence>
<keyword evidence="4" id="KW-0648">Protein biosynthesis</keyword>
<dbReference type="Gene3D" id="3.30.930.10">
    <property type="entry name" value="Bira Bifunctional Protein, Domain 2"/>
    <property type="match status" value="1"/>
</dbReference>
<evidence type="ECO:0000256" key="3">
    <source>
        <dbReference type="ARBA" id="ARBA00022490"/>
    </source>
</evidence>
<evidence type="ECO:0000256" key="7">
    <source>
        <dbReference type="ARBA" id="ARBA00048823"/>
    </source>
</evidence>
<evidence type="ECO:0000256" key="5">
    <source>
        <dbReference type="ARBA" id="ARBA00033352"/>
    </source>
</evidence>
<gene>
    <name evidence="8" type="ORF">OG477_23735</name>
</gene>
<evidence type="ECO:0000256" key="6">
    <source>
        <dbReference type="ARBA" id="ARBA00047929"/>
    </source>
</evidence>